<dbReference type="FunFam" id="1.10.1420.10:FF:000013">
    <property type="entry name" value="mutS protein homolog 4"/>
    <property type="match status" value="1"/>
</dbReference>
<gene>
    <name evidence="13" type="primary">MSH4</name>
</gene>
<dbReference type="InterPro" id="IPR027417">
    <property type="entry name" value="P-loop_NTPase"/>
</dbReference>
<dbReference type="InterPro" id="IPR036187">
    <property type="entry name" value="DNA_mismatch_repair_MutS_sf"/>
</dbReference>
<comment type="subunit">
    <text evidence="9">Heterooligomer of MSH4 and MSH5.</text>
</comment>
<dbReference type="PROSITE" id="PS00486">
    <property type="entry name" value="DNA_MISMATCH_REPAIR_2"/>
    <property type="match status" value="1"/>
</dbReference>
<evidence type="ECO:0000256" key="2">
    <source>
        <dbReference type="ARBA" id="ARBA00006271"/>
    </source>
</evidence>
<dbReference type="FunFam" id="3.30.420.110:FF:000003">
    <property type="entry name" value="mutS protein homolog 4"/>
    <property type="match status" value="1"/>
</dbReference>
<name>A0A8C3HVA0_CHRPI</name>
<dbReference type="GO" id="GO:0007131">
    <property type="term" value="P:reciprocal meiotic recombination"/>
    <property type="evidence" value="ECO:0007669"/>
    <property type="project" value="TreeGrafter"/>
</dbReference>
<dbReference type="InterPro" id="IPR045076">
    <property type="entry name" value="MutS"/>
</dbReference>
<dbReference type="GO" id="GO:0006298">
    <property type="term" value="P:mismatch repair"/>
    <property type="evidence" value="ECO:0007669"/>
    <property type="project" value="InterPro"/>
</dbReference>
<dbReference type="FunFam" id="1.10.1420.10:FF:000016">
    <property type="entry name" value="mutS protein homolog 4"/>
    <property type="match status" value="1"/>
</dbReference>
<dbReference type="GO" id="GO:0140664">
    <property type="term" value="F:ATP-dependent DNA damage sensor activity"/>
    <property type="evidence" value="ECO:0007669"/>
    <property type="project" value="InterPro"/>
</dbReference>
<feature type="compositionally biased region" description="Basic and acidic residues" evidence="11">
    <location>
        <begin position="50"/>
        <end position="60"/>
    </location>
</feature>
<dbReference type="GO" id="GO:0005694">
    <property type="term" value="C:chromosome"/>
    <property type="evidence" value="ECO:0007669"/>
    <property type="project" value="UniProtKB-SubCell"/>
</dbReference>
<feature type="region of interest" description="Disordered" evidence="11">
    <location>
        <begin position="50"/>
        <end position="74"/>
    </location>
</feature>
<evidence type="ECO:0000256" key="9">
    <source>
        <dbReference type="ARBA" id="ARBA00063901"/>
    </source>
</evidence>
<dbReference type="OMA" id="KMTMLYK"/>
<comment type="function">
    <text evidence="8">Involved in meiotic recombination. Required for reciprocal recombination and proper segregation of homologous chromosomes at meiosis.</text>
</comment>
<dbReference type="Gene3D" id="1.10.1420.10">
    <property type="match status" value="2"/>
</dbReference>
<dbReference type="Pfam" id="PF00488">
    <property type="entry name" value="MutS_V"/>
    <property type="match status" value="1"/>
</dbReference>
<evidence type="ECO:0000313" key="14">
    <source>
        <dbReference type="Proteomes" id="UP000694380"/>
    </source>
</evidence>
<dbReference type="SUPFAM" id="SSF52540">
    <property type="entry name" value="P-loop containing nucleoside triphosphate hydrolases"/>
    <property type="match status" value="1"/>
</dbReference>
<evidence type="ECO:0000256" key="1">
    <source>
        <dbReference type="ARBA" id="ARBA00004286"/>
    </source>
</evidence>
<dbReference type="AlphaFoldDB" id="A0A8C3HVA0"/>
<dbReference type="Pfam" id="PF05190">
    <property type="entry name" value="MutS_IV"/>
    <property type="match status" value="1"/>
</dbReference>
<dbReference type="InterPro" id="IPR007860">
    <property type="entry name" value="DNA_mmatch_repair_MutS_con_dom"/>
</dbReference>
<dbReference type="Ensembl" id="ENSCPBT00000028126.1">
    <property type="protein sequence ID" value="ENSCPBP00000023875.1"/>
    <property type="gene ID" value="ENSCPBG00000017026.1"/>
</dbReference>
<evidence type="ECO:0000256" key="6">
    <source>
        <dbReference type="ARBA" id="ARBA00023125"/>
    </source>
</evidence>
<keyword evidence="7" id="KW-0469">Meiosis</keyword>
<comment type="similarity">
    <text evidence="2">Belongs to the DNA mismatch repair MutS family.</text>
</comment>
<evidence type="ECO:0000313" key="13">
    <source>
        <dbReference type="Ensembl" id="ENSCPBP00000023875.1"/>
    </source>
</evidence>
<dbReference type="GO" id="GO:0005634">
    <property type="term" value="C:nucleus"/>
    <property type="evidence" value="ECO:0007669"/>
    <property type="project" value="TreeGrafter"/>
</dbReference>
<dbReference type="Pfam" id="PF05188">
    <property type="entry name" value="MutS_II"/>
    <property type="match status" value="1"/>
</dbReference>
<reference evidence="13" key="1">
    <citation type="submission" date="2025-08" db="UniProtKB">
        <authorList>
            <consortium name="Ensembl"/>
        </authorList>
    </citation>
    <scope>IDENTIFICATION</scope>
</reference>
<dbReference type="Gene3D" id="3.30.420.110">
    <property type="entry name" value="MutS, connector domain"/>
    <property type="match status" value="1"/>
</dbReference>
<evidence type="ECO:0000256" key="8">
    <source>
        <dbReference type="ARBA" id="ARBA00056984"/>
    </source>
</evidence>
<dbReference type="InterPro" id="IPR036678">
    <property type="entry name" value="MutS_con_dom_sf"/>
</dbReference>
<accession>A0A8C3HVA0</accession>
<sequence>MASRRPWYTGLRRRASFPVCACAGFMSSPVPPFCVWPLVPALREMLRGSDERRPAAREEEASASYSGRCSSSSGTEHLPRYHFGLLQTPLSTAGSAGGPQREADSLGRVVPPGPGPQLFSAAAGVTSSSAVSAHLVASVIVAVVEGRGLARGEVGMASIDLKNPEVVLSQFADNTTYAKVITKLKILTPLEIIMSNTACDTGNTTKLFSLITDNFKNVTFTTVQRKYFNETKGLEYIEQLCTSEFSTVLMEVQSKYYCLAAVAALLKYVEFIQNSVYAPKSLKVRFQGSEQTAMIDSSSAQNLELLTNNRDSRNGHTLFGVLNYTKTPGGSRRLRSNILEPLVDAETINTRLDCIQELLQDEELFFSLQAVISRFLDTEQLLSILVQIPKQDTVNAAESKITNLIYLKHTLELVDPLKAALKSCKTHLLKAYYSSLEDKRFGIILEKIKTVINDDTRYTKGCLNMRTQKCYAVRPNINEFLDIARRTYTEIVDDIAGMITQLGEKYNLPLKMSFSSARGFFIQMNAECAALPNGQLPSEFTKITKMKNAYSFTSADLIKMNERCQESLREIYHMTYLIVCKLLSEIYEHIHCLYKLSDTVSMLDMLLSFAHACTLSDYVRPEFTDTLAIKQGWHPILEKISVEKPVSNNTYITEGSNFIIITGPNMSGKSTYLKQIALCQIMAQIGSYVPAEYSSFRIAEQIFTRIGMDDDIETNSSTFMKEMKEITYIMQNANDKSLIIIDELGRGTSTEEGIGICYSVCEYLLSLKAFTLFATHFLELCHIDALYPNVENNHFEVQHVKNSAGNKEKITYTYILSKGHTEEKNYGLKAAEVSSLPPSIILDAKEITTHIARQILQKQRATPETLRQRAVYHLATRLVQTARNSRLDPDSLRIFLKGLKKKYEADCPVSGQAQTEDGQ</sequence>
<feature type="domain" description="DNA mismatch repair proteins mutS family" evidence="12">
    <location>
        <begin position="737"/>
        <end position="753"/>
    </location>
</feature>
<dbReference type="GO" id="GO:0030983">
    <property type="term" value="F:mismatched DNA binding"/>
    <property type="evidence" value="ECO:0007669"/>
    <property type="project" value="InterPro"/>
</dbReference>
<dbReference type="PANTHER" id="PTHR11361:SF21">
    <property type="entry name" value="MUTS PROTEIN HOMOLOG 4"/>
    <property type="match status" value="1"/>
</dbReference>
<dbReference type="InterPro" id="IPR007861">
    <property type="entry name" value="DNA_mismatch_repair_MutS_clamp"/>
</dbReference>
<dbReference type="GO" id="GO:0005524">
    <property type="term" value="F:ATP binding"/>
    <property type="evidence" value="ECO:0007669"/>
    <property type="project" value="UniProtKB-KW"/>
</dbReference>
<keyword evidence="4" id="KW-0547">Nucleotide-binding</keyword>
<dbReference type="Proteomes" id="UP000694380">
    <property type="component" value="Unplaced"/>
</dbReference>
<evidence type="ECO:0000256" key="3">
    <source>
        <dbReference type="ARBA" id="ARBA00022454"/>
    </source>
</evidence>
<protein>
    <recommendedName>
        <fullName evidence="10">MutS protein homolog 4</fullName>
    </recommendedName>
</protein>
<evidence type="ECO:0000259" key="12">
    <source>
        <dbReference type="PROSITE" id="PS00486"/>
    </source>
</evidence>
<feature type="compositionally biased region" description="Low complexity" evidence="11">
    <location>
        <begin position="62"/>
        <end position="73"/>
    </location>
</feature>
<keyword evidence="14" id="KW-1185">Reference proteome</keyword>
<proteinExistence type="inferred from homology"/>
<evidence type="ECO:0000256" key="4">
    <source>
        <dbReference type="ARBA" id="ARBA00022741"/>
    </source>
</evidence>
<dbReference type="InterPro" id="IPR007696">
    <property type="entry name" value="DNA_mismatch_repair_MutS_core"/>
</dbReference>
<dbReference type="CDD" id="cd03243">
    <property type="entry name" value="ABC_MutS_homologs"/>
    <property type="match status" value="1"/>
</dbReference>
<dbReference type="SMART" id="SM00534">
    <property type="entry name" value="MUTSac"/>
    <property type="match status" value="1"/>
</dbReference>
<dbReference type="PANTHER" id="PTHR11361">
    <property type="entry name" value="DNA MISMATCH REPAIR PROTEIN MUTS FAMILY MEMBER"/>
    <property type="match status" value="1"/>
</dbReference>
<keyword evidence="3" id="KW-0158">Chromosome</keyword>
<dbReference type="FunFam" id="3.40.50.300:FF:000870">
    <property type="entry name" value="MutS protein homolog 4"/>
    <property type="match status" value="1"/>
</dbReference>
<evidence type="ECO:0000256" key="10">
    <source>
        <dbReference type="ARBA" id="ARBA00071132"/>
    </source>
</evidence>
<dbReference type="GeneTree" id="ENSGT00550000074897"/>
<evidence type="ECO:0000256" key="7">
    <source>
        <dbReference type="ARBA" id="ARBA00023254"/>
    </source>
</evidence>
<dbReference type="Pfam" id="PF05192">
    <property type="entry name" value="MutS_III"/>
    <property type="match status" value="1"/>
</dbReference>
<dbReference type="InterPro" id="IPR000432">
    <property type="entry name" value="DNA_mismatch_repair_MutS_C"/>
</dbReference>
<organism evidence="13 14">
    <name type="scientific">Chrysemys picta bellii</name>
    <name type="common">Western painted turtle</name>
    <name type="synonym">Emys bellii</name>
    <dbReference type="NCBI Taxonomy" id="8478"/>
    <lineage>
        <taxon>Eukaryota</taxon>
        <taxon>Metazoa</taxon>
        <taxon>Chordata</taxon>
        <taxon>Craniata</taxon>
        <taxon>Vertebrata</taxon>
        <taxon>Euteleostomi</taxon>
        <taxon>Archelosauria</taxon>
        <taxon>Testudinata</taxon>
        <taxon>Testudines</taxon>
        <taxon>Cryptodira</taxon>
        <taxon>Durocryptodira</taxon>
        <taxon>Testudinoidea</taxon>
        <taxon>Emydidae</taxon>
        <taxon>Chrysemys</taxon>
    </lineage>
</organism>
<evidence type="ECO:0000256" key="5">
    <source>
        <dbReference type="ARBA" id="ARBA00022840"/>
    </source>
</evidence>
<dbReference type="SUPFAM" id="SSF53150">
    <property type="entry name" value="DNA repair protein MutS, domain II"/>
    <property type="match status" value="1"/>
</dbReference>
<evidence type="ECO:0000256" key="11">
    <source>
        <dbReference type="SAM" id="MobiDB-lite"/>
    </source>
</evidence>
<comment type="subcellular location">
    <subcellularLocation>
        <location evidence="1">Chromosome</location>
    </subcellularLocation>
</comment>
<dbReference type="Gene3D" id="3.40.50.300">
    <property type="entry name" value="P-loop containing nucleotide triphosphate hydrolases"/>
    <property type="match status" value="1"/>
</dbReference>
<keyword evidence="5" id="KW-0067">ATP-binding</keyword>
<keyword evidence="6" id="KW-0238">DNA-binding</keyword>
<dbReference type="SMART" id="SM00533">
    <property type="entry name" value="MUTSd"/>
    <property type="match status" value="1"/>
</dbReference>
<dbReference type="SUPFAM" id="SSF48334">
    <property type="entry name" value="DNA repair protein MutS, domain III"/>
    <property type="match status" value="1"/>
</dbReference>
<reference evidence="13" key="2">
    <citation type="submission" date="2025-09" db="UniProtKB">
        <authorList>
            <consortium name="Ensembl"/>
        </authorList>
    </citation>
    <scope>IDENTIFICATION</scope>
</reference>